<reference evidence="8 13" key="4">
    <citation type="submission" date="2022-12" db="EMBL/GenBank/DDBJ databases">
        <title>Assessment of beneficial effects and identification of host adaptation-associated genes of Ligilactobacillus salivarius isolated from Meles meles.</title>
        <authorList>
            <person name="Wang Y."/>
        </authorList>
    </citation>
    <scope>NUCLEOTIDE SEQUENCE [LARGE SCALE GENOMIC DNA]</scope>
    <source>
        <strain evidence="8 13">S35</strain>
    </source>
</reference>
<keyword evidence="1" id="KW-0378">Hydrolase</keyword>
<accession>A0A089QI63</accession>
<dbReference type="EMBL" id="CP007646">
    <property type="protein sequence ID" value="AIR10676.1"/>
    <property type="molecule type" value="Genomic_DNA"/>
</dbReference>
<evidence type="ECO:0000313" key="5">
    <source>
        <dbReference type="EMBL" id="OQQ83974.1"/>
    </source>
</evidence>
<evidence type="ECO:0000313" key="10">
    <source>
        <dbReference type="Proteomes" id="UP000192353"/>
    </source>
</evidence>
<dbReference type="PANTHER" id="PTHR22946:SF9">
    <property type="entry name" value="POLYKETIDE TRANSFERASE AF380"/>
    <property type="match status" value="1"/>
</dbReference>
<dbReference type="EMBL" id="CP114509">
    <property type="protein sequence ID" value="WHS18402.1"/>
    <property type="molecule type" value="Genomic_DNA"/>
</dbReference>
<dbReference type="Gene3D" id="3.40.50.1820">
    <property type="entry name" value="alpha/beta hydrolase"/>
    <property type="match status" value="1"/>
</dbReference>
<dbReference type="InterPro" id="IPR001375">
    <property type="entry name" value="Peptidase_S9_cat"/>
</dbReference>
<reference evidence="10 11" key="2">
    <citation type="submission" date="2017-03" db="EMBL/GenBank/DDBJ databases">
        <title>Phylogenomics and comparative genomics of Lactobacillus salivarius, a mammalian gut commensal.</title>
        <authorList>
            <person name="Harris H.M."/>
        </authorList>
    </citation>
    <scope>NUCLEOTIDE SEQUENCE [LARGE SCALE GENOMIC DNA]</scope>
    <source>
        <strain evidence="6 10">AH4231</strain>
        <strain evidence="5 11">LMG 14477</strain>
    </source>
</reference>
<dbReference type="EMBL" id="NBEB01000047">
    <property type="protein sequence ID" value="OQQ83974.1"/>
    <property type="molecule type" value="Genomic_DNA"/>
</dbReference>
<dbReference type="GO" id="GO:0006508">
    <property type="term" value="P:proteolysis"/>
    <property type="evidence" value="ECO:0007669"/>
    <property type="project" value="InterPro"/>
</dbReference>
<dbReference type="Proteomes" id="UP001224533">
    <property type="component" value="Chromosome"/>
</dbReference>
<dbReference type="Proteomes" id="UP000029488">
    <property type="component" value="Chromosome"/>
</dbReference>
<dbReference type="GO" id="GO:0008236">
    <property type="term" value="F:serine-type peptidase activity"/>
    <property type="evidence" value="ECO:0007669"/>
    <property type="project" value="InterPro"/>
</dbReference>
<evidence type="ECO:0000313" key="9">
    <source>
        <dbReference type="Proteomes" id="UP000029488"/>
    </source>
</evidence>
<dbReference type="GO" id="GO:0052689">
    <property type="term" value="F:carboxylic ester hydrolase activity"/>
    <property type="evidence" value="ECO:0007669"/>
    <property type="project" value="UniProtKB-ARBA"/>
</dbReference>
<protein>
    <submittedName>
        <fullName evidence="4">Prolyl oligopeptidase family serine peptidase</fullName>
    </submittedName>
    <submittedName>
        <fullName evidence="5">S9 family serine peptidase</fullName>
    </submittedName>
</protein>
<evidence type="ECO:0000313" key="11">
    <source>
        <dbReference type="Proteomes" id="UP000192638"/>
    </source>
</evidence>
<dbReference type="EMBL" id="JARKHV010000001">
    <property type="protein sequence ID" value="MDF4185605.1"/>
    <property type="molecule type" value="Genomic_DNA"/>
</dbReference>
<dbReference type="Proteomes" id="UP001213566">
    <property type="component" value="Unassembled WGS sequence"/>
</dbReference>
<gene>
    <name evidence="6" type="ORF">B6U37_05385</name>
    <name evidence="5" type="ORF">B6U60_04950</name>
    <name evidence="7" type="ORF">DB362_04315</name>
    <name evidence="3" type="ORF">LSJ_1001c</name>
    <name evidence="8" type="ORF">O2U02_04065</name>
    <name evidence="4" type="ORF">PV940_00850</name>
</gene>
<dbReference type="InterPro" id="IPR029058">
    <property type="entry name" value="AB_hydrolase_fold"/>
</dbReference>
<dbReference type="PANTHER" id="PTHR22946">
    <property type="entry name" value="DIENELACTONE HYDROLASE DOMAIN-CONTAINING PROTEIN-RELATED"/>
    <property type="match status" value="1"/>
</dbReference>
<dbReference type="Proteomes" id="UP000192638">
    <property type="component" value="Unassembled WGS sequence"/>
</dbReference>
<dbReference type="KEGG" id="lsj:LSJ_1001c"/>
<reference evidence="3 9" key="1">
    <citation type="journal article" date="2014" name="BMC Genomics">
        <title>Unusual genome complexity in Lactobacillus salivarius JCM1046.</title>
        <authorList>
            <person name="Raftis E.J."/>
            <person name="Forde B.M."/>
            <person name="Claesson M.J."/>
            <person name="O'Toole P.W."/>
        </authorList>
    </citation>
    <scope>NUCLEOTIDE SEQUENCE [LARGE SCALE GENOMIC DNA]</scope>
    <source>
        <strain evidence="3 9">JCM1046</strain>
    </source>
</reference>
<evidence type="ECO:0000256" key="1">
    <source>
        <dbReference type="ARBA" id="ARBA00022801"/>
    </source>
</evidence>
<dbReference type="SUPFAM" id="SSF53474">
    <property type="entry name" value="alpha/beta-Hydrolases"/>
    <property type="match status" value="1"/>
</dbReference>
<reference evidence="7 12" key="3">
    <citation type="submission" date="2018-05" db="EMBL/GenBank/DDBJ databases">
        <title>Lactobacillus salivarius genome sequencing and assembly.</title>
        <authorList>
            <person name="Audisio C."/>
            <person name="Albarracin L."/>
            <person name="Torres M.J."/>
            <person name="Hebert E.M."/>
            <person name="Saavedra L."/>
        </authorList>
    </citation>
    <scope>NUCLEOTIDE SEQUENCE [LARGE SCALE GENOMIC DNA]</scope>
    <source>
        <strain evidence="7 12">A3iob</strain>
    </source>
</reference>
<evidence type="ECO:0000313" key="12">
    <source>
        <dbReference type="Proteomes" id="UP000245607"/>
    </source>
</evidence>
<dbReference type="InterPro" id="IPR050261">
    <property type="entry name" value="FrsA_esterase"/>
</dbReference>
<dbReference type="EMBL" id="QFAS01000005">
    <property type="protein sequence ID" value="PWG53147.1"/>
    <property type="molecule type" value="Genomic_DNA"/>
</dbReference>
<name>A0A089QI63_9LACO</name>
<reference evidence="4" key="5">
    <citation type="submission" date="2023-02" db="EMBL/GenBank/DDBJ databases">
        <title>Draft Whole-Genome Sequences of competitive exclusion Lactobacillus salivarius strains for Poultry.</title>
        <authorList>
            <person name="Ma L.M."/>
            <person name="Lopez-Guerra N."/>
            <person name="Zhang G."/>
        </authorList>
    </citation>
    <scope>NUCLEOTIDE SEQUENCE</scope>
    <source>
        <strain evidence="4">Salm-9</strain>
    </source>
</reference>
<evidence type="ECO:0000313" key="3">
    <source>
        <dbReference type="EMBL" id="AIR10676.1"/>
    </source>
</evidence>
<dbReference type="Proteomes" id="UP000192353">
    <property type="component" value="Unassembled WGS sequence"/>
</dbReference>
<proteinExistence type="predicted"/>
<dbReference type="Pfam" id="PF00326">
    <property type="entry name" value="Peptidase_S9"/>
    <property type="match status" value="1"/>
</dbReference>
<evidence type="ECO:0000313" key="7">
    <source>
        <dbReference type="EMBL" id="PWG53147.1"/>
    </source>
</evidence>
<evidence type="ECO:0000313" key="8">
    <source>
        <dbReference type="EMBL" id="WHS18402.1"/>
    </source>
</evidence>
<organism evidence="3 9">
    <name type="scientific">Ligilactobacillus salivarius</name>
    <dbReference type="NCBI Taxonomy" id="1624"/>
    <lineage>
        <taxon>Bacteria</taxon>
        <taxon>Bacillati</taxon>
        <taxon>Bacillota</taxon>
        <taxon>Bacilli</taxon>
        <taxon>Lactobacillales</taxon>
        <taxon>Lactobacillaceae</taxon>
        <taxon>Ligilactobacillus</taxon>
    </lineage>
</organism>
<sequence>MISIITKEINDLPILEICDSEKLGEELPLVFFYHGWTGCKERVLTQGYEIAKKGFRVILPDALYHGDRQEGDVKGHVLEFWKIVLNSVKEFPTLVDYYRENVGIKDGFVGVSGLSMGGITTNALMTTYPWINAGVCLMGSPKPVKFAKKLVADAATQVKGMPDTEVDKQISALEPFDLSLNLEKLASRPLHFWHGTADKMVPYQDTVDFYRENIGKSYTENVTLTTTENAGHKVSQETTLEMANKFNQYYQKFVGKR</sequence>
<evidence type="ECO:0000313" key="13">
    <source>
        <dbReference type="Proteomes" id="UP001224533"/>
    </source>
</evidence>
<feature type="domain" description="Peptidase S9 prolyl oligopeptidase catalytic" evidence="2">
    <location>
        <begin position="86"/>
        <end position="252"/>
    </location>
</feature>
<evidence type="ECO:0000313" key="4">
    <source>
        <dbReference type="EMBL" id="MDF4185605.1"/>
    </source>
</evidence>
<dbReference type="AlphaFoldDB" id="A0A089QI63"/>
<evidence type="ECO:0000313" key="6">
    <source>
        <dbReference type="EMBL" id="OQR25338.1"/>
    </source>
</evidence>
<dbReference type="Proteomes" id="UP000245607">
    <property type="component" value="Unassembled WGS sequence"/>
</dbReference>
<evidence type="ECO:0000259" key="2">
    <source>
        <dbReference type="Pfam" id="PF00326"/>
    </source>
</evidence>
<dbReference type="EMBL" id="NBEY01000043">
    <property type="protein sequence ID" value="OQR25338.1"/>
    <property type="molecule type" value="Genomic_DNA"/>
</dbReference>
<dbReference type="RefSeq" id="WP_003704191.1">
    <property type="nucleotide sequence ID" value="NZ_CP007646.1"/>
</dbReference>